<proteinExistence type="predicted"/>
<dbReference type="Proteomes" id="UP001162501">
    <property type="component" value="Chromosome 4"/>
</dbReference>
<organism evidence="1 2">
    <name type="scientific">Rangifer tarandus platyrhynchus</name>
    <name type="common">Svalbard reindeer</name>
    <dbReference type="NCBI Taxonomy" id="3082113"/>
    <lineage>
        <taxon>Eukaryota</taxon>
        <taxon>Metazoa</taxon>
        <taxon>Chordata</taxon>
        <taxon>Craniata</taxon>
        <taxon>Vertebrata</taxon>
        <taxon>Euteleostomi</taxon>
        <taxon>Mammalia</taxon>
        <taxon>Eutheria</taxon>
        <taxon>Laurasiatheria</taxon>
        <taxon>Artiodactyla</taxon>
        <taxon>Ruminantia</taxon>
        <taxon>Pecora</taxon>
        <taxon>Cervidae</taxon>
        <taxon>Odocoileinae</taxon>
        <taxon>Rangifer</taxon>
    </lineage>
</organism>
<name>A0AC59ZUN4_RANTA</name>
<reference evidence="1" key="1">
    <citation type="submission" date="2023-05" db="EMBL/GenBank/DDBJ databases">
        <authorList>
            <consortium name="ELIXIR-Norway"/>
        </authorList>
    </citation>
    <scope>NUCLEOTIDE SEQUENCE</scope>
</reference>
<evidence type="ECO:0000313" key="1">
    <source>
        <dbReference type="EMBL" id="CAN0514285.1"/>
    </source>
</evidence>
<evidence type="ECO:0000313" key="2">
    <source>
        <dbReference type="Proteomes" id="UP001162501"/>
    </source>
</evidence>
<sequence length="176" mass="19075">MEYPQGPGSRLVLSVPGAITQGMMLLACSVAQSPGSESASLIPKDDYKAQCANPYWFPRLSQFLESRHRPSKAACTAHQGPFLLLLATPRQSQGRARPIGIASLSEPSPQQGPFEHHAQMNCVDSASPEPSKATLRRTDRAGPRPSFGDSGRSPGIPPGNRVFTLPRVMCRLQERK</sequence>
<accession>A0AC59ZUN4</accession>
<protein>
    <submittedName>
        <fullName evidence="1">Uncharacterized protein</fullName>
    </submittedName>
</protein>
<dbReference type="EMBL" id="OX596088">
    <property type="protein sequence ID" value="CAN0514285.1"/>
    <property type="molecule type" value="Genomic_DNA"/>
</dbReference>
<gene>
    <name evidence="1" type="ORF">MRATA1EN22A_LOCUS23327</name>
</gene>
<reference evidence="1" key="2">
    <citation type="submission" date="2025-03" db="EMBL/GenBank/DDBJ databases">
        <authorList>
            <consortium name="ELIXIR-Norway"/>
            <consortium name="Elixir Norway"/>
        </authorList>
    </citation>
    <scope>NUCLEOTIDE SEQUENCE</scope>
</reference>